<proteinExistence type="predicted"/>
<dbReference type="InterPro" id="IPR001646">
    <property type="entry name" value="5peptide_repeat"/>
</dbReference>
<name>A0ABU2BBG6_9CORY</name>
<dbReference type="RefSeq" id="WP_290258963.1">
    <property type="nucleotide sequence ID" value="NZ_CP047209.1"/>
</dbReference>
<evidence type="ECO:0000313" key="1">
    <source>
        <dbReference type="EMBL" id="MDR7355985.1"/>
    </source>
</evidence>
<evidence type="ECO:0000313" key="2">
    <source>
        <dbReference type="Proteomes" id="UP001183619"/>
    </source>
</evidence>
<protein>
    <submittedName>
        <fullName evidence="1">Uncharacterized protein YjbI with pentapeptide repeats</fullName>
    </submittedName>
</protein>
<dbReference type="Proteomes" id="UP001183619">
    <property type="component" value="Unassembled WGS sequence"/>
</dbReference>
<gene>
    <name evidence="1" type="ORF">J2S37_002523</name>
</gene>
<organism evidence="1 2">
    <name type="scientific">Corynebacterium felinum</name>
    <dbReference type="NCBI Taxonomy" id="131318"/>
    <lineage>
        <taxon>Bacteria</taxon>
        <taxon>Bacillati</taxon>
        <taxon>Actinomycetota</taxon>
        <taxon>Actinomycetes</taxon>
        <taxon>Mycobacteriales</taxon>
        <taxon>Corynebacteriaceae</taxon>
        <taxon>Corynebacterium</taxon>
    </lineage>
</organism>
<keyword evidence="2" id="KW-1185">Reference proteome</keyword>
<dbReference type="EMBL" id="JAVDYF010000001">
    <property type="protein sequence ID" value="MDR7355985.1"/>
    <property type="molecule type" value="Genomic_DNA"/>
</dbReference>
<sequence>MEFRALLSCHQVIFESDVVFKNVQFSGLSSFKKAKFKSGAKFDDVKFLEHSFFDQVVFYADISFEKVFFNRVLSMKNARCMSVIKLKEINAGFVNCWRSHFNEVYFSGVKISNLNFWGVKIFKDFYCEGVFDGWVFVEKPTIFQNAIFNGVFTLE</sequence>
<comment type="caution">
    <text evidence="1">The sequence shown here is derived from an EMBL/GenBank/DDBJ whole genome shotgun (WGS) entry which is preliminary data.</text>
</comment>
<dbReference type="Pfam" id="PF13576">
    <property type="entry name" value="Pentapeptide_3"/>
    <property type="match status" value="1"/>
</dbReference>
<accession>A0ABU2BBG6</accession>
<dbReference type="Gene3D" id="2.160.20.80">
    <property type="entry name" value="E3 ubiquitin-protein ligase SopA"/>
    <property type="match status" value="1"/>
</dbReference>
<reference evidence="1 2" key="1">
    <citation type="submission" date="2023-07" db="EMBL/GenBank/DDBJ databases">
        <title>Sequencing the genomes of 1000 actinobacteria strains.</title>
        <authorList>
            <person name="Klenk H.-P."/>
        </authorList>
    </citation>
    <scope>NUCLEOTIDE SEQUENCE [LARGE SCALE GENOMIC DNA]</scope>
    <source>
        <strain evidence="1 2">DSM 44508</strain>
    </source>
</reference>